<evidence type="ECO:0000259" key="7">
    <source>
        <dbReference type="Pfam" id="PF00482"/>
    </source>
</evidence>
<dbReference type="InterPro" id="IPR018076">
    <property type="entry name" value="T2SS_GspF_dom"/>
</dbReference>
<name>A0A1I6E2A4_9FIRM</name>
<dbReference type="GO" id="GO:0005886">
    <property type="term" value="C:plasma membrane"/>
    <property type="evidence" value="ECO:0007669"/>
    <property type="project" value="UniProtKB-SubCell"/>
</dbReference>
<dbReference type="PANTHER" id="PTHR35007">
    <property type="entry name" value="INTEGRAL MEMBRANE PROTEIN-RELATED"/>
    <property type="match status" value="1"/>
</dbReference>
<keyword evidence="3 6" id="KW-0812">Transmembrane</keyword>
<evidence type="ECO:0000256" key="4">
    <source>
        <dbReference type="ARBA" id="ARBA00022989"/>
    </source>
</evidence>
<dbReference type="PANTHER" id="PTHR35007:SF2">
    <property type="entry name" value="PILUS ASSEMBLE PROTEIN"/>
    <property type="match status" value="1"/>
</dbReference>
<evidence type="ECO:0000313" key="9">
    <source>
        <dbReference type="Proteomes" id="UP000199584"/>
    </source>
</evidence>
<feature type="domain" description="Type II secretion system protein GspF" evidence="7">
    <location>
        <begin position="144"/>
        <end position="268"/>
    </location>
</feature>
<dbReference type="RefSeq" id="WP_165608330.1">
    <property type="nucleotide sequence ID" value="NZ_FOYM01000023.1"/>
</dbReference>
<organism evidence="8 9">
    <name type="scientific">Desulfoscipio geothermicus DSM 3669</name>
    <dbReference type="NCBI Taxonomy" id="1121426"/>
    <lineage>
        <taxon>Bacteria</taxon>
        <taxon>Bacillati</taxon>
        <taxon>Bacillota</taxon>
        <taxon>Clostridia</taxon>
        <taxon>Eubacteriales</taxon>
        <taxon>Desulfallaceae</taxon>
        <taxon>Desulfoscipio</taxon>
    </lineage>
</organism>
<evidence type="ECO:0000256" key="2">
    <source>
        <dbReference type="ARBA" id="ARBA00022475"/>
    </source>
</evidence>
<evidence type="ECO:0000256" key="1">
    <source>
        <dbReference type="ARBA" id="ARBA00004651"/>
    </source>
</evidence>
<evidence type="ECO:0000313" key="8">
    <source>
        <dbReference type="EMBL" id="SFR11757.1"/>
    </source>
</evidence>
<comment type="subcellular location">
    <subcellularLocation>
        <location evidence="1">Cell membrane</location>
        <topology evidence="1">Multi-pass membrane protein</topology>
    </subcellularLocation>
</comment>
<evidence type="ECO:0000256" key="6">
    <source>
        <dbReference type="SAM" id="Phobius"/>
    </source>
</evidence>
<dbReference type="InterPro" id="IPR042094">
    <property type="entry name" value="T2SS_GspF_sf"/>
</dbReference>
<feature type="transmembrane region" description="Helical" evidence="6">
    <location>
        <begin position="109"/>
        <end position="126"/>
    </location>
</feature>
<dbReference type="Pfam" id="PF00482">
    <property type="entry name" value="T2SSF"/>
    <property type="match status" value="1"/>
</dbReference>
<protein>
    <submittedName>
        <fullName evidence="8">Flp pilus assembly protein TadB</fullName>
    </submittedName>
</protein>
<proteinExistence type="predicted"/>
<dbReference type="STRING" id="39060.SAMN05660706_12359"/>
<evidence type="ECO:0000256" key="3">
    <source>
        <dbReference type="ARBA" id="ARBA00022692"/>
    </source>
</evidence>
<dbReference type="AlphaFoldDB" id="A0A1I6E2A4"/>
<feature type="transmembrane region" description="Helical" evidence="6">
    <location>
        <begin position="85"/>
        <end position="103"/>
    </location>
</feature>
<dbReference type="EMBL" id="FOYM01000023">
    <property type="protein sequence ID" value="SFR11757.1"/>
    <property type="molecule type" value="Genomic_DNA"/>
</dbReference>
<feature type="transmembrane region" description="Helical" evidence="6">
    <location>
        <begin position="249"/>
        <end position="271"/>
    </location>
</feature>
<reference evidence="9" key="1">
    <citation type="submission" date="2016-10" db="EMBL/GenBank/DDBJ databases">
        <authorList>
            <person name="Varghese N."/>
            <person name="Submissions S."/>
        </authorList>
    </citation>
    <scope>NUCLEOTIDE SEQUENCE [LARGE SCALE GENOMIC DNA]</scope>
    <source>
        <strain evidence="9">DSM 3669</strain>
    </source>
</reference>
<sequence>MQNWAAWPFFILTFSLTVAVNEIWQLTSKKRSMWRLKKELGISRRKGGGLLPLAERLLSWYGGKNEISYRLARAGNPKYIGENPAVFYASKIVIAAVCAIFFGKNGWPLLFYGLGGFMAPDALIWLGGKKRQEQMLEELPEMIDFLRKSLSSGAQLPKTLAALPDRLHGPLREEVARLSAFYNLTMDLDSSLEDFSRRVGLDEVDNMILALKQGEQTGRIKTLLARQSAMLKTRMNYDQKKSTQNRANFLPLVSVLMVVNIMLLVGTPMILRLLSDSLFQH</sequence>
<gene>
    <name evidence="8" type="ORF">SAMN05660706_12359</name>
</gene>
<dbReference type="Proteomes" id="UP000199584">
    <property type="component" value="Unassembled WGS sequence"/>
</dbReference>
<accession>A0A1I6E2A4</accession>
<dbReference type="Gene3D" id="1.20.81.30">
    <property type="entry name" value="Type II secretion system (T2SS), domain F"/>
    <property type="match status" value="1"/>
</dbReference>
<evidence type="ECO:0000256" key="5">
    <source>
        <dbReference type="ARBA" id="ARBA00023136"/>
    </source>
</evidence>
<keyword evidence="9" id="KW-1185">Reference proteome</keyword>
<keyword evidence="2" id="KW-1003">Cell membrane</keyword>
<feature type="transmembrane region" description="Helical" evidence="6">
    <location>
        <begin position="6"/>
        <end position="27"/>
    </location>
</feature>
<keyword evidence="5 6" id="KW-0472">Membrane</keyword>
<keyword evidence="4 6" id="KW-1133">Transmembrane helix</keyword>